<evidence type="ECO:0000256" key="1">
    <source>
        <dbReference type="ARBA" id="ARBA00004196"/>
    </source>
</evidence>
<dbReference type="Pfam" id="PF00532">
    <property type="entry name" value="Peripla_BP_1"/>
    <property type="match status" value="1"/>
</dbReference>
<dbReference type="InterPro" id="IPR028082">
    <property type="entry name" value="Peripla_BP_I"/>
</dbReference>
<feature type="domain" description="Periplasmic binding protein/LacI sugar binding" evidence="5">
    <location>
        <begin position="62"/>
        <end position="329"/>
    </location>
</feature>
<dbReference type="EMBL" id="FPBD01000002">
    <property type="protein sequence ID" value="SFT57901.1"/>
    <property type="molecule type" value="Genomic_DNA"/>
</dbReference>
<comment type="subcellular location">
    <subcellularLocation>
        <location evidence="1">Cell envelope</location>
    </subcellularLocation>
</comment>
<sequence>MNRPKEIVRICKILMAALVGVFLTGYAHAETWSAVTWEKLLDFTSPRKNVSYEPLKQAEKAWSICALYPHLKDSYWLSVNYGMVKQAKKLNINLRVYEAGGYYQLEQQRKQLQACADSKPDAILLGTVSFEGHHDLLEEIAKDTPVIALVNNIRSDFIAAATGVDWDEMGRRTAQVITKRHPAGTTSVNVSWFPGAGKPGISSTKLSAFKSELTKSSANLLNTRYGDTGKLIQLSLIEEELEGGTAPDYLIGTGVSAEAAIGALKVRGLSEDIEVVSGYLTHGVFRGIKRGKIIASPTDQPVMQGMMAIDQSIRLLEGKSYLKHYAPEILMVTKDSISEIDLECALSPASFSPTYTVEAQRNAETKSN</sequence>
<keyword evidence="3 4" id="KW-0732">Signal</keyword>
<dbReference type="Gene3D" id="3.40.50.2300">
    <property type="match status" value="2"/>
</dbReference>
<dbReference type="SUPFAM" id="SSF53822">
    <property type="entry name" value="Periplasmic binding protein-like I"/>
    <property type="match status" value="1"/>
</dbReference>
<evidence type="ECO:0000313" key="6">
    <source>
        <dbReference type="EMBL" id="SFT57901.1"/>
    </source>
</evidence>
<feature type="chain" id="PRO_5010242502" evidence="4">
    <location>
        <begin position="30"/>
        <end position="368"/>
    </location>
</feature>
<keyword evidence="7" id="KW-1185">Reference proteome</keyword>
<dbReference type="PANTHER" id="PTHR46847">
    <property type="entry name" value="D-ALLOSE-BINDING PERIPLASMIC PROTEIN-RELATED"/>
    <property type="match status" value="1"/>
</dbReference>
<evidence type="ECO:0000256" key="2">
    <source>
        <dbReference type="ARBA" id="ARBA00007639"/>
    </source>
</evidence>
<feature type="signal peptide" evidence="4">
    <location>
        <begin position="1"/>
        <end position="29"/>
    </location>
</feature>
<evidence type="ECO:0000256" key="4">
    <source>
        <dbReference type="SAM" id="SignalP"/>
    </source>
</evidence>
<organism evidence="6 7">
    <name type="scientific">Pseudovibrio denitrificans</name>
    <dbReference type="NCBI Taxonomy" id="258256"/>
    <lineage>
        <taxon>Bacteria</taxon>
        <taxon>Pseudomonadati</taxon>
        <taxon>Pseudomonadota</taxon>
        <taxon>Alphaproteobacteria</taxon>
        <taxon>Hyphomicrobiales</taxon>
        <taxon>Stappiaceae</taxon>
        <taxon>Pseudovibrio</taxon>
    </lineage>
</organism>
<dbReference type="AlphaFoldDB" id="A0A1I6Z661"/>
<dbReference type="NCBIfam" id="TIGR02955">
    <property type="entry name" value="TMAO_TorT"/>
    <property type="match status" value="1"/>
</dbReference>
<dbReference type="InterPro" id="IPR014301">
    <property type="entry name" value="TMAO_TorT"/>
</dbReference>
<comment type="similarity">
    <text evidence="2">Belongs to the bacterial solute-binding protein 2 family.</text>
</comment>
<accession>A0A1I6Z661</accession>
<proteinExistence type="inferred from homology"/>
<dbReference type="PANTHER" id="PTHR46847:SF1">
    <property type="entry name" value="D-ALLOSE-BINDING PERIPLASMIC PROTEIN-RELATED"/>
    <property type="match status" value="1"/>
</dbReference>
<protein>
    <submittedName>
        <fullName evidence="6">Monosaccharide ABC transporter substrate-binding protein, CUT2 family</fullName>
    </submittedName>
</protein>
<dbReference type="Proteomes" id="UP000183371">
    <property type="component" value="Unassembled WGS sequence"/>
</dbReference>
<dbReference type="CDD" id="cd06306">
    <property type="entry name" value="PBP1_TorT-like"/>
    <property type="match status" value="1"/>
</dbReference>
<evidence type="ECO:0000256" key="3">
    <source>
        <dbReference type="ARBA" id="ARBA00022729"/>
    </source>
</evidence>
<name>A0A1I6Z661_9HYPH</name>
<reference evidence="7" key="1">
    <citation type="submission" date="2016-10" db="EMBL/GenBank/DDBJ databases">
        <authorList>
            <person name="Varghese N."/>
            <person name="Submissions S."/>
        </authorList>
    </citation>
    <scope>NUCLEOTIDE SEQUENCE [LARGE SCALE GENOMIC DNA]</scope>
    <source>
        <strain evidence="7">DSM 17465</strain>
    </source>
</reference>
<gene>
    <name evidence="6" type="ORF">SAMN05444141_10284</name>
</gene>
<evidence type="ECO:0000259" key="5">
    <source>
        <dbReference type="Pfam" id="PF00532"/>
    </source>
</evidence>
<dbReference type="NCBIfam" id="NF008185">
    <property type="entry name" value="PRK10936.1"/>
    <property type="match status" value="1"/>
</dbReference>
<evidence type="ECO:0000313" key="7">
    <source>
        <dbReference type="Proteomes" id="UP000183371"/>
    </source>
</evidence>
<dbReference type="GO" id="GO:0030313">
    <property type="term" value="C:cell envelope"/>
    <property type="evidence" value="ECO:0007669"/>
    <property type="project" value="UniProtKB-SubCell"/>
</dbReference>
<dbReference type="RefSeq" id="WP_054784632.1">
    <property type="nucleotide sequence ID" value="NZ_FPBD01000002.1"/>
</dbReference>
<dbReference type="InterPro" id="IPR001761">
    <property type="entry name" value="Peripla_BP/Lac1_sug-bd_dom"/>
</dbReference>